<dbReference type="PIRSF" id="PIRSF006806">
    <property type="entry name" value="FTHF_cligase"/>
    <property type="match status" value="1"/>
</dbReference>
<feature type="binding site" evidence="4">
    <location>
        <begin position="129"/>
        <end position="137"/>
    </location>
    <ligand>
        <name>ATP</name>
        <dbReference type="ChEBI" id="CHEBI:30616"/>
    </ligand>
</feature>
<dbReference type="GO" id="GO:0035999">
    <property type="term" value="P:tetrahydrofolate interconversion"/>
    <property type="evidence" value="ECO:0007669"/>
    <property type="project" value="TreeGrafter"/>
</dbReference>
<dbReference type="PANTHER" id="PTHR23407">
    <property type="entry name" value="ATPASE INHIBITOR/5-FORMYLTETRAHYDROFOLATE CYCLO-LIGASE"/>
    <property type="match status" value="1"/>
</dbReference>
<dbReference type="InterPro" id="IPR037171">
    <property type="entry name" value="NagB/RpiA_transferase-like"/>
</dbReference>
<dbReference type="GO" id="GO:0009396">
    <property type="term" value="P:folic acid-containing compound biosynthetic process"/>
    <property type="evidence" value="ECO:0007669"/>
    <property type="project" value="TreeGrafter"/>
</dbReference>
<evidence type="ECO:0000256" key="3">
    <source>
        <dbReference type="ARBA" id="ARBA00022840"/>
    </source>
</evidence>
<dbReference type="Gene3D" id="3.40.50.10420">
    <property type="entry name" value="NagB/RpiA/CoA transferase-like"/>
    <property type="match status" value="1"/>
</dbReference>
<dbReference type="GO" id="GO:0030272">
    <property type="term" value="F:5-formyltetrahydrofolate cyclo-ligase activity"/>
    <property type="evidence" value="ECO:0007669"/>
    <property type="project" value="UniProtKB-EC"/>
</dbReference>
<comment type="cofactor">
    <cofactor evidence="5">
        <name>Mg(2+)</name>
        <dbReference type="ChEBI" id="CHEBI:18420"/>
    </cofactor>
</comment>
<feature type="binding site" evidence="4">
    <location>
        <begin position="5"/>
        <end position="9"/>
    </location>
    <ligand>
        <name>ATP</name>
        <dbReference type="ChEBI" id="CHEBI:30616"/>
    </ligand>
</feature>
<keyword evidence="5" id="KW-0479">Metal-binding</keyword>
<dbReference type="InterPro" id="IPR002698">
    <property type="entry name" value="FTHF_cligase"/>
</dbReference>
<reference evidence="6" key="1">
    <citation type="journal article" date="2021" name="PeerJ">
        <title>Extensive microbial diversity within the chicken gut microbiome revealed by metagenomics and culture.</title>
        <authorList>
            <person name="Gilroy R."/>
            <person name="Ravi A."/>
            <person name="Getino M."/>
            <person name="Pursley I."/>
            <person name="Horton D.L."/>
            <person name="Alikhan N.F."/>
            <person name="Baker D."/>
            <person name="Gharbi K."/>
            <person name="Hall N."/>
            <person name="Watson M."/>
            <person name="Adriaenssens E.M."/>
            <person name="Foster-Nyarko E."/>
            <person name="Jarju S."/>
            <person name="Secka A."/>
            <person name="Antonio M."/>
            <person name="Oren A."/>
            <person name="Chaudhuri R.R."/>
            <person name="La Ragione R."/>
            <person name="Hildebrand F."/>
            <person name="Pallen M.J."/>
        </authorList>
    </citation>
    <scope>NUCLEOTIDE SEQUENCE</scope>
    <source>
        <strain evidence="6">CHK118-2852</strain>
    </source>
</reference>
<evidence type="ECO:0000256" key="1">
    <source>
        <dbReference type="ARBA" id="ARBA00010638"/>
    </source>
</evidence>
<dbReference type="NCBIfam" id="TIGR02727">
    <property type="entry name" value="MTHFS_bact"/>
    <property type="match status" value="1"/>
</dbReference>
<keyword evidence="5" id="KW-0460">Magnesium</keyword>
<keyword evidence="6" id="KW-0436">Ligase</keyword>
<organism evidence="6 7">
    <name type="scientific">Candidatus Bacteroides merdavium</name>
    <dbReference type="NCBI Taxonomy" id="2838472"/>
    <lineage>
        <taxon>Bacteria</taxon>
        <taxon>Pseudomonadati</taxon>
        <taxon>Bacteroidota</taxon>
        <taxon>Bacteroidia</taxon>
        <taxon>Bacteroidales</taxon>
        <taxon>Bacteroidaceae</taxon>
        <taxon>Bacteroides</taxon>
    </lineage>
</organism>
<name>A0A9D2KCL4_9BACE</name>
<evidence type="ECO:0000256" key="5">
    <source>
        <dbReference type="RuleBase" id="RU361279"/>
    </source>
</evidence>
<dbReference type="AlphaFoldDB" id="A0A9D2KCL4"/>
<proteinExistence type="inferred from homology"/>
<sequence length="176" mass="20337">MIIGKKELRKYITELKTLHAASTTRLSDDILKRIEVHPVFQKAKTVLLYHSLPDEVNTHDFIRKWYMQKRILLPVVTGNTLELYTYTGPDNMQTGAYGIAEPIGEKFNNFKEIDLAIIPGMAFDRRGNRLGRGKGYYDRLLPFLAGTYKLGVCFPYQLLESIPTENFDVRMNEVIY</sequence>
<comment type="catalytic activity">
    <reaction evidence="5">
        <text>(6S)-5-formyl-5,6,7,8-tetrahydrofolate + ATP = (6R)-5,10-methenyltetrahydrofolate + ADP + phosphate</text>
        <dbReference type="Rhea" id="RHEA:10488"/>
        <dbReference type="ChEBI" id="CHEBI:30616"/>
        <dbReference type="ChEBI" id="CHEBI:43474"/>
        <dbReference type="ChEBI" id="CHEBI:57455"/>
        <dbReference type="ChEBI" id="CHEBI:57457"/>
        <dbReference type="ChEBI" id="CHEBI:456216"/>
        <dbReference type="EC" id="6.3.3.2"/>
    </reaction>
</comment>
<keyword evidence="3 4" id="KW-0067">ATP-binding</keyword>
<dbReference type="PANTHER" id="PTHR23407:SF1">
    <property type="entry name" value="5-FORMYLTETRAHYDROFOLATE CYCLO-LIGASE"/>
    <property type="match status" value="1"/>
</dbReference>
<dbReference type="SUPFAM" id="SSF100950">
    <property type="entry name" value="NagB/RpiA/CoA transferase-like"/>
    <property type="match status" value="1"/>
</dbReference>
<dbReference type="Pfam" id="PF01812">
    <property type="entry name" value="5-FTHF_cyc-lig"/>
    <property type="match status" value="1"/>
</dbReference>
<dbReference type="Proteomes" id="UP000824108">
    <property type="component" value="Unassembled WGS sequence"/>
</dbReference>
<evidence type="ECO:0000256" key="2">
    <source>
        <dbReference type="ARBA" id="ARBA00022741"/>
    </source>
</evidence>
<evidence type="ECO:0000313" key="7">
    <source>
        <dbReference type="Proteomes" id="UP000824108"/>
    </source>
</evidence>
<dbReference type="GO" id="GO:0005524">
    <property type="term" value="F:ATP binding"/>
    <property type="evidence" value="ECO:0007669"/>
    <property type="project" value="UniProtKB-KW"/>
</dbReference>
<gene>
    <name evidence="6" type="ORF">H9807_06000</name>
</gene>
<dbReference type="InterPro" id="IPR024185">
    <property type="entry name" value="FTHF_cligase-like_sf"/>
</dbReference>
<evidence type="ECO:0000313" key="6">
    <source>
        <dbReference type="EMBL" id="HIZ91654.1"/>
    </source>
</evidence>
<evidence type="ECO:0000256" key="4">
    <source>
        <dbReference type="PIRSR" id="PIRSR006806-1"/>
    </source>
</evidence>
<keyword evidence="2 4" id="KW-0547">Nucleotide-binding</keyword>
<comment type="caution">
    <text evidence="6">The sequence shown here is derived from an EMBL/GenBank/DDBJ whole genome shotgun (WGS) entry which is preliminary data.</text>
</comment>
<reference evidence="6" key="2">
    <citation type="submission" date="2021-04" db="EMBL/GenBank/DDBJ databases">
        <authorList>
            <person name="Gilroy R."/>
        </authorList>
    </citation>
    <scope>NUCLEOTIDE SEQUENCE</scope>
    <source>
        <strain evidence="6">CHK118-2852</strain>
    </source>
</reference>
<feature type="binding site" evidence="4">
    <location>
        <position position="55"/>
    </location>
    <ligand>
        <name>substrate</name>
    </ligand>
</feature>
<dbReference type="GO" id="GO:0046872">
    <property type="term" value="F:metal ion binding"/>
    <property type="evidence" value="ECO:0007669"/>
    <property type="project" value="UniProtKB-KW"/>
</dbReference>
<comment type="similarity">
    <text evidence="1 5">Belongs to the 5-formyltetrahydrofolate cyclo-ligase family.</text>
</comment>
<dbReference type="EC" id="6.3.3.2" evidence="5"/>
<protein>
    <recommendedName>
        <fullName evidence="5">5-formyltetrahydrofolate cyclo-ligase</fullName>
        <ecNumber evidence="5">6.3.3.2</ecNumber>
    </recommendedName>
</protein>
<accession>A0A9D2KCL4</accession>
<dbReference type="EMBL" id="DXAV01000050">
    <property type="protein sequence ID" value="HIZ91654.1"/>
    <property type="molecule type" value="Genomic_DNA"/>
</dbReference>